<feature type="region of interest" description="Disordered" evidence="1">
    <location>
        <begin position="1"/>
        <end position="48"/>
    </location>
</feature>
<dbReference type="OrthoDB" id="5084290at2"/>
<dbReference type="Proteomes" id="UP000001116">
    <property type="component" value="Chromosome"/>
</dbReference>
<sequence length="147" mass="15526">MSATAPVLLAPERPTLPRPRRTRSARPAREPRAARCAAARPAPPARRARPLRLTRRGRLVVTCTAATLLTGAVVAVTGAFTGAAAGVERPPAPVVVTVLPGQTLSQIAGEWAPTEDWREVAVDIVQRNALADMTVRAGQRLTMPSGD</sequence>
<dbReference type="AlphaFoldDB" id="A6W856"/>
<proteinExistence type="predicted"/>
<organism evidence="3 4">
    <name type="scientific">Kineococcus radiotolerans (strain ATCC BAA-149 / DSM 14245 / SRS30216)</name>
    <dbReference type="NCBI Taxonomy" id="266940"/>
    <lineage>
        <taxon>Bacteria</taxon>
        <taxon>Bacillati</taxon>
        <taxon>Actinomycetota</taxon>
        <taxon>Actinomycetes</taxon>
        <taxon>Kineosporiales</taxon>
        <taxon>Kineosporiaceae</taxon>
        <taxon>Kineococcus</taxon>
    </lineage>
</organism>
<evidence type="ECO:0000256" key="2">
    <source>
        <dbReference type="SAM" id="Phobius"/>
    </source>
</evidence>
<reference evidence="4" key="1">
    <citation type="journal article" date="2008" name="PLoS ONE">
        <title>Survival in nuclear waste, extreme resistance, and potential applications gleaned from the genome sequence of Kineococcus radiotolerans SRS30216.</title>
        <authorList>
            <person name="Bagwell C.E."/>
            <person name="Bhat S."/>
            <person name="Hawkins G.M."/>
            <person name="Smith B.W."/>
            <person name="Biswas T."/>
            <person name="Hoover T.R."/>
            <person name="Saunders E."/>
            <person name="Han C.S."/>
            <person name="Tsodikov O.V."/>
            <person name="Shimkets L.J."/>
        </authorList>
    </citation>
    <scope>NUCLEOTIDE SEQUENCE [LARGE SCALE GENOMIC DNA]</scope>
    <source>
        <strain evidence="4">ATCC BAA-149 / DSM 14245 / SRS30216</strain>
    </source>
</reference>
<gene>
    <name evidence="3" type="ordered locus">Krad_1507</name>
</gene>
<accession>A6W856</accession>
<dbReference type="HOGENOM" id="CLU_1765589_0_0_11"/>
<keyword evidence="4" id="KW-1185">Reference proteome</keyword>
<dbReference type="KEGG" id="kra:Krad_1507"/>
<evidence type="ECO:0000313" key="3">
    <source>
        <dbReference type="EMBL" id="ABS02995.1"/>
    </source>
</evidence>
<keyword evidence="2" id="KW-1133">Transmembrane helix</keyword>
<dbReference type="STRING" id="266940.Krad_1507"/>
<evidence type="ECO:0000313" key="4">
    <source>
        <dbReference type="Proteomes" id="UP000001116"/>
    </source>
</evidence>
<feature type="transmembrane region" description="Helical" evidence="2">
    <location>
        <begin position="59"/>
        <end position="80"/>
    </location>
</feature>
<evidence type="ECO:0000256" key="1">
    <source>
        <dbReference type="SAM" id="MobiDB-lite"/>
    </source>
</evidence>
<keyword evidence="2" id="KW-0472">Membrane</keyword>
<protein>
    <submittedName>
        <fullName evidence="3">Peptidoglycan-binding LysM</fullName>
    </submittedName>
</protein>
<name>A6W856_KINRD</name>
<dbReference type="RefSeq" id="WP_011981866.1">
    <property type="nucleotide sequence ID" value="NC_009664.2"/>
</dbReference>
<dbReference type="EMBL" id="CP000750">
    <property type="protein sequence ID" value="ABS02995.1"/>
    <property type="molecule type" value="Genomic_DNA"/>
</dbReference>
<keyword evidence="2" id="KW-0812">Transmembrane</keyword>